<gene>
    <name evidence="3" type="ORF">W97_07629</name>
</gene>
<dbReference type="GeneID" id="19904940"/>
<keyword evidence="4" id="KW-1185">Reference proteome</keyword>
<feature type="region of interest" description="Disordered" evidence="2">
    <location>
        <begin position="688"/>
        <end position="730"/>
    </location>
</feature>
<dbReference type="eggNOG" id="ENOG502T1NJ">
    <property type="taxonomic scope" value="Eukaryota"/>
</dbReference>
<protein>
    <recommendedName>
        <fullName evidence="5">RRM domain-containing protein</fullName>
    </recommendedName>
</protein>
<feature type="coiled-coil region" evidence="1">
    <location>
        <begin position="633"/>
        <end position="670"/>
    </location>
</feature>
<name>R7Z355_CONA1</name>
<organism evidence="3 4">
    <name type="scientific">Coniosporium apollinis (strain CBS 100218)</name>
    <name type="common">Rock-inhabiting black yeast</name>
    <dbReference type="NCBI Taxonomy" id="1168221"/>
    <lineage>
        <taxon>Eukaryota</taxon>
        <taxon>Fungi</taxon>
        <taxon>Dikarya</taxon>
        <taxon>Ascomycota</taxon>
        <taxon>Pezizomycotina</taxon>
        <taxon>Dothideomycetes</taxon>
        <taxon>Dothideomycetes incertae sedis</taxon>
        <taxon>Coniosporium</taxon>
    </lineage>
</organism>
<feature type="compositionally biased region" description="Low complexity" evidence="2">
    <location>
        <begin position="36"/>
        <end position="46"/>
    </location>
</feature>
<feature type="compositionally biased region" description="Low complexity" evidence="2">
    <location>
        <begin position="693"/>
        <end position="713"/>
    </location>
</feature>
<keyword evidence="1" id="KW-0175">Coiled coil</keyword>
<evidence type="ECO:0000256" key="2">
    <source>
        <dbReference type="SAM" id="MobiDB-lite"/>
    </source>
</evidence>
<evidence type="ECO:0000256" key="1">
    <source>
        <dbReference type="SAM" id="Coils"/>
    </source>
</evidence>
<feature type="compositionally biased region" description="Polar residues" evidence="2">
    <location>
        <begin position="156"/>
        <end position="170"/>
    </location>
</feature>
<feature type="compositionally biased region" description="Basic and acidic residues" evidence="2">
    <location>
        <begin position="82"/>
        <end position="103"/>
    </location>
</feature>
<dbReference type="AlphaFoldDB" id="R7Z355"/>
<evidence type="ECO:0000313" key="4">
    <source>
        <dbReference type="Proteomes" id="UP000016924"/>
    </source>
</evidence>
<dbReference type="OrthoDB" id="422086at2759"/>
<dbReference type="OMA" id="STNANEM"/>
<sequence>MSRADSRSPASARHWGKADDAETLKSFLDRLNFSLPPTISASTSPAKPTPPGVERPSFDASKYRNPAPPPVNTSSSLTAAAEEPKADTPPEVAKRRQSFKEAVRQLAAQAQGHTPSTISSTPASNGSVHRPTTAFSKPVNKPSHPLPAFALPFTLRGSSLAFSAGSSNQSPLPPVFVDSEDIDDAPNASISKPNPAASEFQPDLTRQQAFEKRTQEAAARQESINRRISELQLQARQRAEQEKSDTDAAHQTQAEQDMASRRAAIDLEKQRKSEEAFQAMLKAESDARQKAQDERHAKAAAEDEARRKAQEETRRHVEAQAAEGARLKAEAEERRARMAEQARLAKAAAEAEARQRAQEEARRQAEEQARKAAAEAEALRKAQDEARRLAEETARKTAAAEAEARRKAEEDALRQTEEQARRKAVEDVRLKMEAEARRKAAEEMHQKQQAEARRKADEDRIKAKKEAQKRAEEEKQAKAKEEARKQAEEEARKRAEEERIEAEKEAMRRAEEQSLLQAEQKNAERVVAEEQEVLDKLAQQLEALKNTRKDRFEKIAADDNRVERMRTGTLNIMEDQQKRLTDIGRIKDECISQINEATKKLAEQSQLEEHAKSVVEEATKHMAKFDALKERLMALAKDQREKLDKREHDLEAAMKAAAAEKAQAEKIIEKSIVAAKALAEKVIPTAPKALNGSQSTSATSAATDSTPAGSTTTDETAVNPPFGAPTSRENVETEGVLKFTAWPKPAERPHGPAKVRRVQLTNLLSTSTVSSIQALVWGGRIEQIVYTPGSTSAWVVFMRGDDAAKYLAETSNGIEVPDDDRIVWVEPSKDPDPAHDMLRGHYDAGVTRCVRAIGVDEEWGMGGLTKLAAGDGRKVERVINGQNPSGRRTVEFRFHNIYDALKFRVRLANDEEWEHCNVIFAPDPCATAEGIHVGM</sequence>
<reference evidence="4" key="1">
    <citation type="submission" date="2012-06" db="EMBL/GenBank/DDBJ databases">
        <title>The genome sequence of Coniosporium apollinis CBS 100218.</title>
        <authorList>
            <consortium name="The Broad Institute Genome Sequencing Platform"/>
            <person name="Cuomo C."/>
            <person name="Gorbushina A."/>
            <person name="Noack S."/>
            <person name="Walker B."/>
            <person name="Young S.K."/>
            <person name="Zeng Q."/>
            <person name="Gargeya S."/>
            <person name="Fitzgerald M."/>
            <person name="Haas B."/>
            <person name="Abouelleil A."/>
            <person name="Alvarado L."/>
            <person name="Arachchi H.M."/>
            <person name="Berlin A.M."/>
            <person name="Chapman S.B."/>
            <person name="Goldberg J."/>
            <person name="Griggs A."/>
            <person name="Gujja S."/>
            <person name="Hansen M."/>
            <person name="Howarth C."/>
            <person name="Imamovic A."/>
            <person name="Larimer J."/>
            <person name="McCowan C."/>
            <person name="Montmayeur A."/>
            <person name="Murphy C."/>
            <person name="Neiman D."/>
            <person name="Pearson M."/>
            <person name="Priest M."/>
            <person name="Roberts A."/>
            <person name="Saif S."/>
            <person name="Shea T."/>
            <person name="Sisk P."/>
            <person name="Sykes S."/>
            <person name="Wortman J."/>
            <person name="Nusbaum C."/>
            <person name="Birren B."/>
        </authorList>
    </citation>
    <scope>NUCLEOTIDE SEQUENCE [LARGE SCALE GENOMIC DNA]</scope>
    <source>
        <strain evidence="4">CBS 100218</strain>
    </source>
</reference>
<feature type="region of interest" description="Disordered" evidence="2">
    <location>
        <begin position="34"/>
        <end position="506"/>
    </location>
</feature>
<dbReference type="RefSeq" id="XP_007783688.1">
    <property type="nucleotide sequence ID" value="XM_007785498.1"/>
</dbReference>
<feature type="compositionally biased region" description="Basic and acidic residues" evidence="2">
    <location>
        <begin position="349"/>
        <end position="395"/>
    </location>
</feature>
<dbReference type="Proteomes" id="UP000016924">
    <property type="component" value="Unassembled WGS sequence"/>
</dbReference>
<feature type="compositionally biased region" description="Basic and acidic residues" evidence="2">
    <location>
        <begin position="258"/>
        <end position="275"/>
    </location>
</feature>
<feature type="compositionally biased region" description="Polar residues" evidence="2">
    <location>
        <begin position="111"/>
        <end position="127"/>
    </location>
</feature>
<proteinExistence type="predicted"/>
<dbReference type="EMBL" id="JH767595">
    <property type="protein sequence ID" value="EON68371.1"/>
    <property type="molecule type" value="Genomic_DNA"/>
</dbReference>
<accession>R7Z355</accession>
<feature type="compositionally biased region" description="Basic and acidic residues" evidence="2">
    <location>
        <begin position="402"/>
        <end position="506"/>
    </location>
</feature>
<evidence type="ECO:0000313" key="3">
    <source>
        <dbReference type="EMBL" id="EON68371.1"/>
    </source>
</evidence>
<dbReference type="HOGENOM" id="CLU_313298_0_0_1"/>
<dbReference type="STRING" id="1168221.R7Z355"/>
<feature type="compositionally biased region" description="Basic and acidic residues" evidence="2">
    <location>
        <begin position="237"/>
        <end position="248"/>
    </location>
</feature>
<feature type="compositionally biased region" description="Basic and acidic residues" evidence="2">
    <location>
        <begin position="283"/>
        <end position="318"/>
    </location>
</feature>
<feature type="compositionally biased region" description="Basic and acidic residues" evidence="2">
    <location>
        <begin position="325"/>
        <end position="340"/>
    </location>
</feature>
<evidence type="ECO:0008006" key="5">
    <source>
        <dbReference type="Google" id="ProtNLM"/>
    </source>
</evidence>